<feature type="transmembrane region" description="Helical" evidence="9">
    <location>
        <begin position="41"/>
        <end position="62"/>
    </location>
</feature>
<keyword evidence="3" id="KW-0597">Phosphoprotein</keyword>
<feature type="domain" description="Histidine kinase/HSP90-like ATPase" evidence="10">
    <location>
        <begin position="299"/>
        <end position="386"/>
    </location>
</feature>
<evidence type="ECO:0000256" key="8">
    <source>
        <dbReference type="ARBA" id="ARBA00023012"/>
    </source>
</evidence>
<dbReference type="PANTHER" id="PTHR24421">
    <property type="entry name" value="NITRATE/NITRITE SENSOR PROTEIN NARX-RELATED"/>
    <property type="match status" value="1"/>
</dbReference>
<evidence type="ECO:0000256" key="9">
    <source>
        <dbReference type="SAM" id="Phobius"/>
    </source>
</evidence>
<keyword evidence="7" id="KW-0067">ATP-binding</keyword>
<evidence type="ECO:0000313" key="12">
    <source>
        <dbReference type="EMBL" id="TSD65417.1"/>
    </source>
</evidence>
<organism evidence="12 13">
    <name type="scientific">Aeromicrobium piscarium</name>
    <dbReference type="NCBI Taxonomy" id="2590901"/>
    <lineage>
        <taxon>Bacteria</taxon>
        <taxon>Bacillati</taxon>
        <taxon>Actinomycetota</taxon>
        <taxon>Actinomycetes</taxon>
        <taxon>Propionibacteriales</taxon>
        <taxon>Nocardioidaceae</taxon>
        <taxon>Aeromicrobium</taxon>
    </lineage>
</organism>
<comment type="caution">
    <text evidence="12">The sequence shown here is derived from an EMBL/GenBank/DDBJ whole genome shotgun (WGS) entry which is preliminary data.</text>
</comment>
<keyword evidence="9" id="KW-1133">Transmembrane helix</keyword>
<dbReference type="SUPFAM" id="SSF55874">
    <property type="entry name" value="ATPase domain of HSP90 chaperone/DNA topoisomerase II/histidine kinase"/>
    <property type="match status" value="1"/>
</dbReference>
<dbReference type="OrthoDB" id="227596at2"/>
<evidence type="ECO:0000313" key="13">
    <source>
        <dbReference type="Proteomes" id="UP000316988"/>
    </source>
</evidence>
<protein>
    <recommendedName>
        <fullName evidence="2">histidine kinase</fullName>
        <ecNumber evidence="2">2.7.13.3</ecNumber>
    </recommendedName>
</protein>
<keyword evidence="6 12" id="KW-0418">Kinase</keyword>
<keyword evidence="8" id="KW-0902">Two-component regulatory system</keyword>
<evidence type="ECO:0000259" key="11">
    <source>
        <dbReference type="Pfam" id="PF07730"/>
    </source>
</evidence>
<evidence type="ECO:0000256" key="1">
    <source>
        <dbReference type="ARBA" id="ARBA00000085"/>
    </source>
</evidence>
<evidence type="ECO:0000256" key="7">
    <source>
        <dbReference type="ARBA" id="ARBA00022840"/>
    </source>
</evidence>
<feature type="transmembrane region" description="Helical" evidence="9">
    <location>
        <begin position="16"/>
        <end position="34"/>
    </location>
</feature>
<dbReference type="Gene3D" id="1.20.5.1930">
    <property type="match status" value="1"/>
</dbReference>
<reference evidence="12 13" key="1">
    <citation type="submission" date="2019-07" db="EMBL/GenBank/DDBJ databases">
        <authorList>
            <person name="Zhao L.H."/>
        </authorList>
    </citation>
    <scope>NUCLEOTIDE SEQUENCE [LARGE SCALE GENOMIC DNA]</scope>
    <source>
        <strain evidence="12 13">Co35</strain>
    </source>
</reference>
<dbReference type="InterPro" id="IPR050482">
    <property type="entry name" value="Sensor_HK_TwoCompSys"/>
</dbReference>
<dbReference type="Proteomes" id="UP000316988">
    <property type="component" value="Unassembled WGS sequence"/>
</dbReference>
<feature type="domain" description="Signal transduction histidine kinase subgroup 3 dimerisation and phosphoacceptor" evidence="11">
    <location>
        <begin position="184"/>
        <end position="249"/>
    </location>
</feature>
<dbReference type="CDD" id="cd16917">
    <property type="entry name" value="HATPase_UhpB-NarQ-NarX-like"/>
    <property type="match status" value="1"/>
</dbReference>
<keyword evidence="5" id="KW-0547">Nucleotide-binding</keyword>
<dbReference type="InterPro" id="IPR003594">
    <property type="entry name" value="HATPase_dom"/>
</dbReference>
<dbReference type="EMBL" id="VLNT01000002">
    <property type="protein sequence ID" value="TSD65417.1"/>
    <property type="molecule type" value="Genomic_DNA"/>
</dbReference>
<dbReference type="RefSeq" id="WP_143911542.1">
    <property type="nucleotide sequence ID" value="NZ_VLNT01000002.1"/>
</dbReference>
<evidence type="ECO:0000256" key="5">
    <source>
        <dbReference type="ARBA" id="ARBA00022741"/>
    </source>
</evidence>
<dbReference type="GO" id="GO:0000155">
    <property type="term" value="F:phosphorelay sensor kinase activity"/>
    <property type="evidence" value="ECO:0007669"/>
    <property type="project" value="InterPro"/>
</dbReference>
<sequence length="389" mass="41585">MPPRPAPAPLTLRGEAWRYALVIAISAVVIIAQVADPTFPLSTWSLPLDVAVGVASLVLLHWRRRFPVTIALLIALGSVFFLSLSGPSMLALVSVATRRRWREIIPVGVGMIVAGMALSIVSDMTETRAEALLDLALNTAFTALAIAWGMYVGSRRELMRTLVERAETAESEQAARVAQARTAERARIAREMHDVLAHRISMVSLHAGALAFRDDLPPADVRHSAEIIQASSHQALIELRQVLGVLRDETTDDTTERPQPAARDIPELLDEARASGMHIAERCEADLPSVPDSIGRTSYRIVQESLTNASKHAPDTTVTVTLVGAPGDALSVTVSNPLPIGSPAVSATPGAGLGLVGLAERVRLAGGTLEHSITAGQRFEVVARLPWPA</sequence>
<keyword evidence="4" id="KW-0808">Transferase</keyword>
<feature type="transmembrane region" description="Helical" evidence="9">
    <location>
        <begin position="104"/>
        <end position="121"/>
    </location>
</feature>
<name>A0A554SGD9_9ACTN</name>
<dbReference type="PANTHER" id="PTHR24421:SF10">
    <property type="entry name" value="NITRATE_NITRITE SENSOR PROTEIN NARQ"/>
    <property type="match status" value="1"/>
</dbReference>
<evidence type="ECO:0000256" key="4">
    <source>
        <dbReference type="ARBA" id="ARBA00022679"/>
    </source>
</evidence>
<dbReference type="Gene3D" id="3.30.565.10">
    <property type="entry name" value="Histidine kinase-like ATPase, C-terminal domain"/>
    <property type="match status" value="1"/>
</dbReference>
<proteinExistence type="predicted"/>
<keyword evidence="9" id="KW-0812">Transmembrane</keyword>
<evidence type="ECO:0000256" key="6">
    <source>
        <dbReference type="ARBA" id="ARBA00022777"/>
    </source>
</evidence>
<dbReference type="Pfam" id="PF02518">
    <property type="entry name" value="HATPase_c"/>
    <property type="match status" value="1"/>
</dbReference>
<dbReference type="GO" id="GO:0046983">
    <property type="term" value="F:protein dimerization activity"/>
    <property type="evidence" value="ECO:0007669"/>
    <property type="project" value="InterPro"/>
</dbReference>
<dbReference type="EC" id="2.7.13.3" evidence="2"/>
<gene>
    <name evidence="12" type="ORF">FNM00_03030</name>
</gene>
<dbReference type="AlphaFoldDB" id="A0A554SGD9"/>
<dbReference type="InterPro" id="IPR011712">
    <property type="entry name" value="Sig_transdc_His_kin_sub3_dim/P"/>
</dbReference>
<feature type="transmembrane region" description="Helical" evidence="9">
    <location>
        <begin position="68"/>
        <end position="92"/>
    </location>
</feature>
<dbReference type="Pfam" id="PF07730">
    <property type="entry name" value="HisKA_3"/>
    <property type="match status" value="1"/>
</dbReference>
<dbReference type="GO" id="GO:0016020">
    <property type="term" value="C:membrane"/>
    <property type="evidence" value="ECO:0007669"/>
    <property type="project" value="InterPro"/>
</dbReference>
<evidence type="ECO:0000256" key="3">
    <source>
        <dbReference type="ARBA" id="ARBA00022553"/>
    </source>
</evidence>
<evidence type="ECO:0000259" key="10">
    <source>
        <dbReference type="Pfam" id="PF02518"/>
    </source>
</evidence>
<dbReference type="InterPro" id="IPR036890">
    <property type="entry name" value="HATPase_C_sf"/>
</dbReference>
<evidence type="ECO:0000256" key="2">
    <source>
        <dbReference type="ARBA" id="ARBA00012438"/>
    </source>
</evidence>
<comment type="catalytic activity">
    <reaction evidence="1">
        <text>ATP + protein L-histidine = ADP + protein N-phospho-L-histidine.</text>
        <dbReference type="EC" id="2.7.13.3"/>
    </reaction>
</comment>
<keyword evidence="13" id="KW-1185">Reference proteome</keyword>
<accession>A0A554SGD9</accession>
<keyword evidence="9" id="KW-0472">Membrane</keyword>
<feature type="transmembrane region" description="Helical" evidence="9">
    <location>
        <begin position="133"/>
        <end position="152"/>
    </location>
</feature>
<dbReference type="GO" id="GO:0005524">
    <property type="term" value="F:ATP binding"/>
    <property type="evidence" value="ECO:0007669"/>
    <property type="project" value="UniProtKB-KW"/>
</dbReference>